<dbReference type="OrthoDB" id="8547472at2"/>
<feature type="coiled-coil region" evidence="1">
    <location>
        <begin position="73"/>
        <end position="143"/>
    </location>
</feature>
<proteinExistence type="predicted"/>
<dbReference type="EMBL" id="PXXU01000076">
    <property type="protein sequence ID" value="PSJ16070.1"/>
    <property type="molecule type" value="Genomic_DNA"/>
</dbReference>
<organism evidence="2 3">
    <name type="scientific">Nitrosomonas supralitoralis</name>
    <dbReference type="NCBI Taxonomy" id="2116706"/>
    <lineage>
        <taxon>Bacteria</taxon>
        <taxon>Pseudomonadati</taxon>
        <taxon>Pseudomonadota</taxon>
        <taxon>Betaproteobacteria</taxon>
        <taxon>Nitrosomonadales</taxon>
        <taxon>Nitrosomonadaceae</taxon>
        <taxon>Nitrosomonas</taxon>
    </lineage>
</organism>
<keyword evidence="3" id="KW-1185">Reference proteome</keyword>
<reference evidence="2 3" key="1">
    <citation type="submission" date="2018-03" db="EMBL/GenBank/DDBJ databases">
        <title>Draft genome of Nitrosomonas supralitoralis APG5.</title>
        <authorList>
            <person name="Urakawa H."/>
            <person name="Lopez J.V."/>
        </authorList>
    </citation>
    <scope>NUCLEOTIDE SEQUENCE [LARGE SCALE GENOMIC DNA]</scope>
    <source>
        <strain evidence="2 3">APG5</strain>
    </source>
</reference>
<gene>
    <name evidence="2" type="ORF">C7H79_15525</name>
</gene>
<dbReference type="Proteomes" id="UP000241912">
    <property type="component" value="Unassembled WGS sequence"/>
</dbReference>
<protein>
    <submittedName>
        <fullName evidence="2">Uncharacterized protein</fullName>
    </submittedName>
</protein>
<comment type="caution">
    <text evidence="2">The sequence shown here is derived from an EMBL/GenBank/DDBJ whole genome shotgun (WGS) entry which is preliminary data.</text>
</comment>
<accession>A0A2P7NRI4</accession>
<dbReference type="AlphaFoldDB" id="A0A2P7NRI4"/>
<evidence type="ECO:0000256" key="1">
    <source>
        <dbReference type="SAM" id="Coils"/>
    </source>
</evidence>
<name>A0A2P7NRI4_9PROT</name>
<sequence length="145" mass="16607">MIRLFISITFFLVIGLLGYNYFLGTEQEKEQAQEIFAKGAEVVGASADLLKAEYEKFKEGKYDKSLENISNFLGNVKEKSSELVAEIENWEKRKDDWNQKKSDVERLLDSGSGFKDEEVKKTIKDLEIEGDSLKSEGKLLKERVN</sequence>
<evidence type="ECO:0000313" key="2">
    <source>
        <dbReference type="EMBL" id="PSJ16070.1"/>
    </source>
</evidence>
<keyword evidence="1" id="KW-0175">Coiled coil</keyword>
<evidence type="ECO:0000313" key="3">
    <source>
        <dbReference type="Proteomes" id="UP000241912"/>
    </source>
</evidence>
<dbReference type="RefSeq" id="WP_106708190.1">
    <property type="nucleotide sequence ID" value="NZ_PXXU01000076.1"/>
</dbReference>